<evidence type="ECO:0000313" key="2">
    <source>
        <dbReference type="EMBL" id="BDD11536.1"/>
    </source>
</evidence>
<dbReference type="SUPFAM" id="SSF58113">
    <property type="entry name" value="Apolipoprotein A-I"/>
    <property type="match status" value="1"/>
</dbReference>
<geneLocation type="plasmid" evidence="2 3">
    <name>pFA1</name>
</geneLocation>
<protein>
    <submittedName>
        <fullName evidence="2">Uncharacterized protein</fullName>
    </submittedName>
</protein>
<dbReference type="Proteomes" id="UP001348817">
    <property type="component" value="Plasmid pFA1"/>
</dbReference>
<evidence type="ECO:0000256" key="1">
    <source>
        <dbReference type="SAM" id="MobiDB-lite"/>
    </source>
</evidence>
<dbReference type="EMBL" id="AP025315">
    <property type="protein sequence ID" value="BDD11536.1"/>
    <property type="molecule type" value="Genomic_DNA"/>
</dbReference>
<feature type="region of interest" description="Disordered" evidence="1">
    <location>
        <begin position="1"/>
        <end position="169"/>
    </location>
</feature>
<keyword evidence="2" id="KW-0614">Plasmid</keyword>
<evidence type="ECO:0000313" key="3">
    <source>
        <dbReference type="Proteomes" id="UP001348817"/>
    </source>
</evidence>
<organism evidence="2 3">
    <name type="scientific">Fulvitalea axinellae</name>
    <dbReference type="NCBI Taxonomy" id="1182444"/>
    <lineage>
        <taxon>Bacteria</taxon>
        <taxon>Pseudomonadati</taxon>
        <taxon>Bacteroidota</taxon>
        <taxon>Cytophagia</taxon>
        <taxon>Cytophagales</taxon>
        <taxon>Persicobacteraceae</taxon>
        <taxon>Fulvitalea</taxon>
    </lineage>
</organism>
<dbReference type="AlphaFoldDB" id="A0AAU9CQU3"/>
<keyword evidence="3" id="KW-1185">Reference proteome</keyword>
<feature type="compositionally biased region" description="Polar residues" evidence="1">
    <location>
        <begin position="72"/>
        <end position="86"/>
    </location>
</feature>
<reference evidence="2 3" key="1">
    <citation type="submission" date="2021-12" db="EMBL/GenBank/DDBJ databases">
        <title>Genome sequencing of bacteria with rrn-lacking chromosome and rrn-plasmid.</title>
        <authorList>
            <person name="Anda M."/>
            <person name="Iwasaki W."/>
        </authorList>
    </citation>
    <scope>NUCLEOTIDE SEQUENCE [LARGE SCALE GENOMIC DNA]</scope>
    <source>
        <strain evidence="2 3">DSM 100852</strain>
        <plasmid evidence="2 3">pFA1</plasmid>
    </source>
</reference>
<proteinExistence type="predicted"/>
<gene>
    <name evidence="2" type="ORF">FUAX_39680</name>
</gene>
<sequence>MGVFTDWINKGRNAKKRLSESASGAGTYMRDKRDSFAQQSQMQSMMDRGTAAKQGVESKVNGVREGAGGMRQQASEKLSGFRQSASEKVGNMRKGASEKFSGMKQSASDRLSGMKKSAGERLSGMKQGASDRLSSMKQGAGEKFSSLRQGASDRFGSMRESLSSKTSGVSGFSPGFASGFSSFSSVGTPDMSGWEYQLPASLSLPGSESLSSEWDSMALDDEQLQQFIASTATEQESPVTGSMDQMWPADDTYAYLGPSETPFSLTQSAQEPVASAPPHSTSILTILESNEHDSPAYRKALQPFMASGKSLTDAVYENLLTPTGQDYYAENGGLLREYNLPMYALTATAQDCLSAGKEYTETLSEVMAHCWNSYSRMLDKGFIDESGGIPLLAHIACFKAVERVGGTGKQRMGTGRMPWQRTGK</sequence>
<dbReference type="Gene3D" id="1.20.120.20">
    <property type="entry name" value="Apolipoprotein"/>
    <property type="match status" value="1"/>
</dbReference>
<dbReference type="RefSeq" id="WP_338395026.1">
    <property type="nucleotide sequence ID" value="NZ_AP025315.1"/>
</dbReference>
<name>A0AAU9CQU3_9BACT</name>
<accession>A0AAU9CQU3</accession>
<dbReference type="KEGG" id="fax:FUAX_39680"/>